<dbReference type="GeneID" id="80020054"/>
<evidence type="ECO:0000313" key="2">
    <source>
        <dbReference type="Proteomes" id="UP001063033"/>
    </source>
</evidence>
<accession>A0A977PSF0</accession>
<protein>
    <submittedName>
        <fullName evidence="1">Uncharacterized protein</fullName>
    </submittedName>
</protein>
<organism evidence="1 2">
    <name type="scientific">Arthrobacter phage Shambre1</name>
    <dbReference type="NCBI Taxonomy" id="2927284"/>
    <lineage>
        <taxon>Viruses</taxon>
        <taxon>Duplodnaviria</taxon>
        <taxon>Heunggongvirae</taxon>
        <taxon>Uroviricota</taxon>
        <taxon>Caudoviricetes</taxon>
        <taxon>Bismarckvirus</taxon>
        <taxon>Bismarckvirus shambre1</taxon>
    </lineage>
</organism>
<evidence type="ECO:0000313" key="1">
    <source>
        <dbReference type="EMBL" id="UXE04795.1"/>
    </source>
</evidence>
<sequence>MSRRLGTAGSFPAGDPRGWWLRSGEEWMLATGTPIALDVRGDYGHKVLISLTRAEAGSLLAALSEHIANVDEEEAQG</sequence>
<dbReference type="EMBL" id="OP297545">
    <property type="protein sequence ID" value="UXE04795.1"/>
    <property type="molecule type" value="Genomic_DNA"/>
</dbReference>
<gene>
    <name evidence="1" type="primary">59</name>
    <name evidence="1" type="ORF">SEA_SHAMBRE1_59</name>
</gene>
<dbReference type="Proteomes" id="UP001063033">
    <property type="component" value="Segment"/>
</dbReference>
<dbReference type="RefSeq" id="YP_010755402.1">
    <property type="nucleotide sequence ID" value="NC_073469.1"/>
</dbReference>
<dbReference type="KEGG" id="vg:80020054"/>
<proteinExistence type="predicted"/>
<name>A0A977PSF0_9CAUD</name>
<keyword evidence="2" id="KW-1185">Reference proteome</keyword>
<reference evidence="1" key="1">
    <citation type="submission" date="2022-08" db="EMBL/GenBank/DDBJ databases">
        <authorList>
            <person name="Dojs M.A."/>
            <person name="Fleischacker C.L."/>
            <person name="Jackson S.M."/>
            <person name="Feiring S.B."/>
            <person name="Webb R.J."/>
            <person name="Schaefbauer A.B."/>
            <person name="Vigness C.A."/>
            <person name="Boyle B.L."/>
            <person name="Frank J.R."/>
            <person name="Fleischacker T.C."/>
            <person name="Ackerman S.B."/>
            <person name="Balish M.F."/>
            <person name="Garlena R.A."/>
            <person name="Russell D.A."/>
            <person name="Jacobs-Sera D."/>
            <person name="Hatfull G.F."/>
        </authorList>
    </citation>
    <scope>NUCLEOTIDE SEQUENCE</scope>
</reference>